<protein>
    <recommendedName>
        <fullName evidence="9">Apolipoprotein N-acyltransferase</fullName>
        <shortName evidence="9">ALP N-acyltransferase</shortName>
        <ecNumber evidence="9">2.3.1.269</ecNumber>
    </recommendedName>
</protein>
<gene>
    <name evidence="9 11" type="primary">lnt</name>
    <name evidence="11" type="ORF">SR882_06465</name>
</gene>
<keyword evidence="4 9" id="KW-0808">Transferase</keyword>
<keyword evidence="3 9" id="KW-1003">Cell membrane</keyword>
<feature type="transmembrane region" description="Helical" evidence="9">
    <location>
        <begin position="12"/>
        <end position="43"/>
    </location>
</feature>
<evidence type="ECO:0000313" key="11">
    <source>
        <dbReference type="EMBL" id="WQH15413.1"/>
    </source>
</evidence>
<comment type="function">
    <text evidence="9">Catalyzes the phospholipid dependent N-acylation of the N-terminal cysteine of apolipoprotein, the last step in lipoprotein maturation.</text>
</comment>
<dbReference type="PANTHER" id="PTHR38686">
    <property type="entry name" value="APOLIPOPROTEIN N-ACYLTRANSFERASE"/>
    <property type="match status" value="1"/>
</dbReference>
<evidence type="ECO:0000256" key="9">
    <source>
        <dbReference type="HAMAP-Rule" id="MF_01148"/>
    </source>
</evidence>
<evidence type="ECO:0000256" key="1">
    <source>
        <dbReference type="ARBA" id="ARBA00004651"/>
    </source>
</evidence>
<dbReference type="RefSeq" id="WP_322520442.1">
    <property type="nucleotide sequence ID" value="NZ_CP140153.1"/>
</dbReference>
<comment type="subcellular location">
    <subcellularLocation>
        <location evidence="1 9">Cell membrane</location>
        <topology evidence="1 9">Multi-pass membrane protein</topology>
    </subcellularLocation>
</comment>
<accession>A0ABZ0YTU6</accession>
<feature type="transmembrane region" description="Helical" evidence="9">
    <location>
        <begin position="121"/>
        <end position="139"/>
    </location>
</feature>
<keyword evidence="7 9" id="KW-0472">Membrane</keyword>
<organism evidence="11 12">
    <name type="scientific">Guyparkeria halophila</name>
    <dbReference type="NCBI Taxonomy" id="47960"/>
    <lineage>
        <taxon>Bacteria</taxon>
        <taxon>Pseudomonadati</taxon>
        <taxon>Pseudomonadota</taxon>
        <taxon>Gammaproteobacteria</taxon>
        <taxon>Chromatiales</taxon>
        <taxon>Thioalkalibacteraceae</taxon>
        <taxon>Guyparkeria</taxon>
    </lineage>
</organism>
<evidence type="ECO:0000256" key="2">
    <source>
        <dbReference type="ARBA" id="ARBA00010065"/>
    </source>
</evidence>
<keyword evidence="5 9" id="KW-0812">Transmembrane</keyword>
<evidence type="ECO:0000256" key="8">
    <source>
        <dbReference type="ARBA" id="ARBA00023315"/>
    </source>
</evidence>
<dbReference type="PROSITE" id="PS50263">
    <property type="entry name" value="CN_HYDROLASE"/>
    <property type="match status" value="1"/>
</dbReference>
<sequence>MGRLNGWGGSLLALLAGATLVLAFAPFAFWPAAIIAPAILFALIRRSGPGRAFRLGWWFGLGQFGLGVSWVYESFTLFGGIIAPLAFMVTALFVMGLAVYPAVAAWAAVRITPRADWPSRAAAFVASWVLIEALRAWLFGGFPWLNLGISQVDGPLVGWLPMIGEYGVTAILLALAVVLWRVSSRVWVHGPDWRHWLGPAGILLLVLLASLPLRSLEWSEPTGQSLTVGVVQGNITQMQKFDPEFFQRTLTVYRELTDSLPDVDLVLWPETAIPRVIDDLPEVRAGLEALARERQFSLLVGTFSRDSAGRYYNSLLGFPESVGEYRKRHLVPFGEYFPLRGLIERMPWLFQVPMSDLSPGRADQPPLRVGELTLGASICFEADFSRDIRATMPSADILVTVSNDSWFGESFSPHQHLQMARARAIEFRRPLVRATNTGISAIIDTTGRVEQTLGTGQRGVLTAELKPREGNTPLVYVGAWPVLGLMLIVLALVAWRQARLRSGTVSGPE</sequence>
<dbReference type="Proteomes" id="UP001327459">
    <property type="component" value="Chromosome"/>
</dbReference>
<dbReference type="CDD" id="cd07571">
    <property type="entry name" value="ALP_N-acyl_transferase"/>
    <property type="match status" value="1"/>
</dbReference>
<feature type="transmembrane region" description="Helical" evidence="9">
    <location>
        <begin position="78"/>
        <end position="109"/>
    </location>
</feature>
<evidence type="ECO:0000313" key="12">
    <source>
        <dbReference type="Proteomes" id="UP001327459"/>
    </source>
</evidence>
<keyword evidence="6 9" id="KW-1133">Transmembrane helix</keyword>
<dbReference type="Gene3D" id="3.60.110.10">
    <property type="entry name" value="Carbon-nitrogen hydrolase"/>
    <property type="match status" value="1"/>
</dbReference>
<evidence type="ECO:0000256" key="4">
    <source>
        <dbReference type="ARBA" id="ARBA00022679"/>
    </source>
</evidence>
<dbReference type="HAMAP" id="MF_01148">
    <property type="entry name" value="Lnt"/>
    <property type="match status" value="1"/>
</dbReference>
<dbReference type="InterPro" id="IPR036526">
    <property type="entry name" value="C-N_Hydrolase_sf"/>
</dbReference>
<feature type="transmembrane region" description="Helical" evidence="9">
    <location>
        <begin position="159"/>
        <end position="183"/>
    </location>
</feature>
<feature type="transmembrane region" description="Helical" evidence="9">
    <location>
        <begin position="474"/>
        <end position="495"/>
    </location>
</feature>
<dbReference type="SUPFAM" id="SSF56317">
    <property type="entry name" value="Carbon-nitrogen hydrolase"/>
    <property type="match status" value="1"/>
</dbReference>
<feature type="transmembrane region" description="Helical" evidence="9">
    <location>
        <begin position="55"/>
        <end position="72"/>
    </location>
</feature>
<evidence type="ECO:0000256" key="3">
    <source>
        <dbReference type="ARBA" id="ARBA00022475"/>
    </source>
</evidence>
<dbReference type="EC" id="2.3.1.269" evidence="9"/>
<dbReference type="InterPro" id="IPR004563">
    <property type="entry name" value="Apolipo_AcylTrfase"/>
</dbReference>
<comment type="catalytic activity">
    <reaction evidence="9">
        <text>N-terminal S-1,2-diacyl-sn-glyceryl-L-cysteinyl-[lipoprotein] + a glycerophospholipid = N-acyl-S-1,2-diacyl-sn-glyceryl-L-cysteinyl-[lipoprotein] + a 2-acyl-sn-glycero-3-phospholipid + H(+)</text>
        <dbReference type="Rhea" id="RHEA:48228"/>
        <dbReference type="Rhea" id="RHEA-COMP:14681"/>
        <dbReference type="Rhea" id="RHEA-COMP:14684"/>
        <dbReference type="ChEBI" id="CHEBI:15378"/>
        <dbReference type="ChEBI" id="CHEBI:136912"/>
        <dbReference type="ChEBI" id="CHEBI:140656"/>
        <dbReference type="ChEBI" id="CHEBI:140657"/>
        <dbReference type="ChEBI" id="CHEBI:140660"/>
        <dbReference type="EC" id="2.3.1.269"/>
    </reaction>
</comment>
<evidence type="ECO:0000256" key="7">
    <source>
        <dbReference type="ARBA" id="ARBA00023136"/>
    </source>
</evidence>
<feature type="transmembrane region" description="Helical" evidence="9">
    <location>
        <begin position="195"/>
        <end position="213"/>
    </location>
</feature>
<name>A0ABZ0YTU6_9GAMM</name>
<dbReference type="PANTHER" id="PTHR38686:SF1">
    <property type="entry name" value="APOLIPOPROTEIN N-ACYLTRANSFERASE"/>
    <property type="match status" value="1"/>
</dbReference>
<keyword evidence="8 9" id="KW-0012">Acyltransferase</keyword>
<feature type="domain" description="CN hydrolase" evidence="10">
    <location>
        <begin position="231"/>
        <end position="467"/>
    </location>
</feature>
<reference evidence="11 12" key="1">
    <citation type="submission" date="2023-11" db="EMBL/GenBank/DDBJ databases">
        <title>MicrobeMod: A computational toolkit for identifying prokaryotic methylation and restriction-modification with nanopore sequencing.</title>
        <authorList>
            <person name="Crits-Christoph A."/>
            <person name="Kang S.C."/>
            <person name="Lee H."/>
            <person name="Ostrov N."/>
        </authorList>
    </citation>
    <scope>NUCLEOTIDE SEQUENCE [LARGE SCALE GENOMIC DNA]</scope>
    <source>
        <strain evidence="11 12">ATCC 49870</strain>
    </source>
</reference>
<proteinExistence type="inferred from homology"/>
<dbReference type="Pfam" id="PF20154">
    <property type="entry name" value="LNT_N"/>
    <property type="match status" value="1"/>
</dbReference>
<evidence type="ECO:0000259" key="10">
    <source>
        <dbReference type="PROSITE" id="PS50263"/>
    </source>
</evidence>
<evidence type="ECO:0000256" key="6">
    <source>
        <dbReference type="ARBA" id="ARBA00022989"/>
    </source>
</evidence>
<dbReference type="NCBIfam" id="TIGR00546">
    <property type="entry name" value="lnt"/>
    <property type="match status" value="1"/>
</dbReference>
<dbReference type="InterPro" id="IPR003010">
    <property type="entry name" value="C-N_Hydrolase"/>
</dbReference>
<dbReference type="Pfam" id="PF00795">
    <property type="entry name" value="CN_hydrolase"/>
    <property type="match status" value="1"/>
</dbReference>
<comment type="similarity">
    <text evidence="2 9">Belongs to the CN hydrolase family. Apolipoprotein N-acyltransferase subfamily.</text>
</comment>
<dbReference type="InterPro" id="IPR045378">
    <property type="entry name" value="LNT_N"/>
</dbReference>
<evidence type="ECO:0000256" key="5">
    <source>
        <dbReference type="ARBA" id="ARBA00022692"/>
    </source>
</evidence>
<dbReference type="EMBL" id="CP140153">
    <property type="protein sequence ID" value="WQH15413.1"/>
    <property type="molecule type" value="Genomic_DNA"/>
</dbReference>
<comment type="pathway">
    <text evidence="9">Protein modification; lipoprotein biosynthesis (N-acyl transfer).</text>
</comment>
<keyword evidence="12" id="KW-1185">Reference proteome</keyword>